<dbReference type="InterPro" id="IPR023053">
    <property type="entry name" value="Ribosomal_uS14_bact"/>
</dbReference>
<protein>
    <recommendedName>
        <fullName evidence="7 10">Small ribosomal subunit protein uS14</fullName>
    </recommendedName>
</protein>
<dbReference type="NCBIfam" id="NF005974">
    <property type="entry name" value="PRK08061.1"/>
    <property type="match status" value="1"/>
</dbReference>
<feature type="binding site" evidence="10">
    <location>
        <position position="27"/>
    </location>
    <ligand>
        <name>Zn(2+)</name>
        <dbReference type="ChEBI" id="CHEBI:29105"/>
    </ligand>
</feature>
<evidence type="ECO:0000256" key="6">
    <source>
        <dbReference type="ARBA" id="ARBA00023274"/>
    </source>
</evidence>
<evidence type="ECO:0000256" key="3">
    <source>
        <dbReference type="ARBA" id="ARBA00022833"/>
    </source>
</evidence>
<keyword evidence="6 10" id="KW-0687">Ribonucleoprotein</keyword>
<comment type="similarity">
    <text evidence="9 10">Belongs to the universal ribosomal protein uS14 family. Zinc-binding uS14 subfamily.</text>
</comment>
<dbReference type="GO" id="GO:0015935">
    <property type="term" value="C:small ribosomal subunit"/>
    <property type="evidence" value="ECO:0007669"/>
    <property type="project" value="TreeGrafter"/>
</dbReference>
<feature type="binding site" evidence="10">
    <location>
        <position position="43"/>
    </location>
    <ligand>
        <name>Zn(2+)</name>
        <dbReference type="ChEBI" id="CHEBI:29105"/>
    </ligand>
</feature>
<dbReference type="PROSITE" id="PS00527">
    <property type="entry name" value="RIBOSOMAL_S14"/>
    <property type="match status" value="1"/>
</dbReference>
<reference evidence="12" key="1">
    <citation type="submission" date="2018-11" db="EMBL/GenBank/DDBJ databases">
        <title>Complete genome sequence of Paenibacillus sp. ML311-T8.</title>
        <authorList>
            <person name="Nam Y.-D."/>
            <person name="Kang J."/>
            <person name="Chung W.-H."/>
            <person name="Park Y.S."/>
        </authorList>
    </citation>
    <scope>NUCLEOTIDE SEQUENCE [LARGE SCALE GENOMIC DNA]</scope>
    <source>
        <strain evidence="12">ML311-T8</strain>
    </source>
</reference>
<dbReference type="PANTHER" id="PTHR19836">
    <property type="entry name" value="30S RIBOSOMAL PROTEIN S14"/>
    <property type="match status" value="1"/>
</dbReference>
<proteinExistence type="inferred from homology"/>
<dbReference type="Gene3D" id="4.10.830.10">
    <property type="entry name" value="30s Ribosomal Protein S14, Chain N"/>
    <property type="match status" value="1"/>
</dbReference>
<accession>A0A6B8RAK7</accession>
<feature type="binding site" evidence="10">
    <location>
        <position position="24"/>
    </location>
    <ligand>
        <name>Zn(2+)</name>
        <dbReference type="ChEBI" id="CHEBI:29105"/>
    </ligand>
</feature>
<dbReference type="GO" id="GO:0019843">
    <property type="term" value="F:rRNA binding"/>
    <property type="evidence" value="ECO:0007669"/>
    <property type="project" value="UniProtKB-UniRule"/>
</dbReference>
<organism evidence="11 12">
    <name type="scientific">Paenibacillus psychroresistens</name>
    <dbReference type="NCBI Taxonomy" id="1778678"/>
    <lineage>
        <taxon>Bacteria</taxon>
        <taxon>Bacillati</taxon>
        <taxon>Bacillota</taxon>
        <taxon>Bacilli</taxon>
        <taxon>Bacillales</taxon>
        <taxon>Paenibacillaceae</taxon>
        <taxon>Paenibacillus</taxon>
    </lineage>
</organism>
<comment type="cofactor">
    <cofactor evidence="10">
        <name>Zn(2+)</name>
        <dbReference type="ChEBI" id="CHEBI:29105"/>
    </cofactor>
    <text evidence="10">Binds 1 zinc ion per subunit.</text>
</comment>
<dbReference type="GO" id="GO:0003735">
    <property type="term" value="F:structural constituent of ribosome"/>
    <property type="evidence" value="ECO:0007669"/>
    <property type="project" value="InterPro"/>
</dbReference>
<evidence type="ECO:0000256" key="10">
    <source>
        <dbReference type="HAMAP-Rule" id="MF_01364"/>
    </source>
</evidence>
<dbReference type="KEGG" id="ppsc:EHS13_01195"/>
<name>A0A6B8RAK7_9BACL</name>
<evidence type="ECO:0000256" key="1">
    <source>
        <dbReference type="ARBA" id="ARBA00022723"/>
    </source>
</evidence>
<gene>
    <name evidence="10" type="primary">rpsZ</name>
    <name evidence="10" type="synonym">rpsN</name>
    <name evidence="11" type="ORF">EHS13_01195</name>
</gene>
<evidence type="ECO:0000256" key="4">
    <source>
        <dbReference type="ARBA" id="ARBA00022884"/>
    </source>
</evidence>
<feature type="binding site" evidence="10">
    <location>
        <position position="40"/>
    </location>
    <ligand>
        <name>Zn(2+)</name>
        <dbReference type="ChEBI" id="CHEBI:29105"/>
    </ligand>
</feature>
<dbReference type="RefSeq" id="WP_155698580.1">
    <property type="nucleotide sequence ID" value="NZ_CP034235.1"/>
</dbReference>
<evidence type="ECO:0000256" key="5">
    <source>
        <dbReference type="ARBA" id="ARBA00022980"/>
    </source>
</evidence>
<keyword evidence="1 10" id="KW-0479">Metal-binding</keyword>
<dbReference type="FunFam" id="4.10.830.10:FF:000001">
    <property type="entry name" value="30S ribosomal protein S14 type Z"/>
    <property type="match status" value="1"/>
</dbReference>
<evidence type="ECO:0000256" key="2">
    <source>
        <dbReference type="ARBA" id="ARBA00022730"/>
    </source>
</evidence>
<dbReference type="AlphaFoldDB" id="A0A6B8RAK7"/>
<evidence type="ECO:0000256" key="8">
    <source>
        <dbReference type="ARBA" id="ARBA00047110"/>
    </source>
</evidence>
<evidence type="ECO:0000256" key="7">
    <source>
        <dbReference type="ARBA" id="ARBA00035167"/>
    </source>
</evidence>
<dbReference type="InterPro" id="IPR018271">
    <property type="entry name" value="Ribosomal_uS14_CS"/>
</dbReference>
<sequence length="61" mass="6975">MAKTSMIVKQQRKPKFAVQAYTRCGRCGRPHSVLQKFKICRICFRELAHAGQIPGVKKASW</sequence>
<dbReference type="Pfam" id="PF00253">
    <property type="entry name" value="Ribosomal_S14"/>
    <property type="match status" value="1"/>
</dbReference>
<dbReference type="OrthoDB" id="9810484at2"/>
<dbReference type="Proteomes" id="UP000426246">
    <property type="component" value="Chromosome"/>
</dbReference>
<dbReference type="SUPFAM" id="SSF57716">
    <property type="entry name" value="Glucocorticoid receptor-like (DNA-binding domain)"/>
    <property type="match status" value="1"/>
</dbReference>
<comment type="function">
    <text evidence="10">Binds 16S rRNA, required for the assembly of 30S particles and may also be responsible for determining the conformation of the 16S rRNA at the A site.</text>
</comment>
<keyword evidence="12" id="KW-1185">Reference proteome</keyword>
<evidence type="ECO:0000256" key="9">
    <source>
        <dbReference type="ARBA" id="ARBA00060857"/>
    </source>
</evidence>
<dbReference type="GO" id="GO:0006412">
    <property type="term" value="P:translation"/>
    <property type="evidence" value="ECO:0007669"/>
    <property type="project" value="UniProtKB-UniRule"/>
</dbReference>
<dbReference type="PANTHER" id="PTHR19836:SF26">
    <property type="entry name" value="SMALL RIBOSOMAL SUBUNIT PROTEIN US14B"/>
    <property type="match status" value="1"/>
</dbReference>
<keyword evidence="2 10" id="KW-0699">rRNA-binding</keyword>
<dbReference type="InterPro" id="IPR001209">
    <property type="entry name" value="Ribosomal_uS14"/>
</dbReference>
<keyword evidence="4 10" id="KW-0694">RNA-binding</keyword>
<keyword evidence="5 10" id="KW-0689">Ribosomal protein</keyword>
<keyword evidence="3 10" id="KW-0862">Zinc</keyword>
<dbReference type="GO" id="GO:0008270">
    <property type="term" value="F:zinc ion binding"/>
    <property type="evidence" value="ECO:0007669"/>
    <property type="project" value="UniProtKB-UniRule"/>
</dbReference>
<dbReference type="EMBL" id="CP034235">
    <property type="protein sequence ID" value="QGQ93629.1"/>
    <property type="molecule type" value="Genomic_DNA"/>
</dbReference>
<dbReference type="InterPro" id="IPR043140">
    <property type="entry name" value="Ribosomal_uS14_sf"/>
</dbReference>
<comment type="subunit">
    <text evidence="8 10">Part of the 30S ribosomal subunit. Contacts proteins S3 and S10.</text>
</comment>
<evidence type="ECO:0000313" key="12">
    <source>
        <dbReference type="Proteomes" id="UP000426246"/>
    </source>
</evidence>
<dbReference type="HAMAP" id="MF_01364_B">
    <property type="entry name" value="Ribosomal_uS14_2_B"/>
    <property type="match status" value="1"/>
</dbReference>
<evidence type="ECO:0000313" key="11">
    <source>
        <dbReference type="EMBL" id="QGQ93629.1"/>
    </source>
</evidence>